<dbReference type="AlphaFoldDB" id="A0A382T8Y2"/>
<reference evidence="1" key="1">
    <citation type="submission" date="2018-05" db="EMBL/GenBank/DDBJ databases">
        <authorList>
            <person name="Lanie J.A."/>
            <person name="Ng W.-L."/>
            <person name="Kazmierczak K.M."/>
            <person name="Andrzejewski T.M."/>
            <person name="Davidsen T.M."/>
            <person name="Wayne K.J."/>
            <person name="Tettelin H."/>
            <person name="Glass J.I."/>
            <person name="Rusch D."/>
            <person name="Podicherti R."/>
            <person name="Tsui H.-C.T."/>
            <person name="Winkler M.E."/>
        </authorList>
    </citation>
    <scope>NUCLEOTIDE SEQUENCE</scope>
</reference>
<evidence type="ECO:0008006" key="2">
    <source>
        <dbReference type="Google" id="ProtNLM"/>
    </source>
</evidence>
<feature type="non-terminal residue" evidence="1">
    <location>
        <position position="295"/>
    </location>
</feature>
<proteinExistence type="predicted"/>
<evidence type="ECO:0000313" key="1">
    <source>
        <dbReference type="EMBL" id="SVD18516.1"/>
    </source>
</evidence>
<name>A0A382T8Y2_9ZZZZ</name>
<protein>
    <recommendedName>
        <fullName evidence="2">Glycosyl transferase family 1 domain-containing protein</fullName>
    </recommendedName>
</protein>
<organism evidence="1">
    <name type="scientific">marine metagenome</name>
    <dbReference type="NCBI Taxonomy" id="408172"/>
    <lineage>
        <taxon>unclassified sequences</taxon>
        <taxon>metagenomes</taxon>
        <taxon>ecological metagenomes</taxon>
    </lineage>
</organism>
<sequence>MKKINLNIICPTPEWIHYQCIREVIIYFDFYLNKMGFEVAISKNNFNMDSINIVFFAFFLPFDFDIPKNTIIFNSEDLNKTTDQSQIMGSEYMQTEGRKKFYFDLLEKFPVIDWSYHNLDKINNQNKIHLPLLFCEKLKTNFLRTNKQYFLFAGVMTDYRANLLKQLSEKIDLRIITLSTGGEYGFYRDKLIMEACAIINLHKSEKVDYFESVRCFYPLINKVPVISEEVNFHKKDNYYQDSIFFIKKKFFISEFLNLINDKVEFENKSKIKLSNFEKKDGYNSFKNSIFKILDN</sequence>
<dbReference type="EMBL" id="UINC01134768">
    <property type="protein sequence ID" value="SVD18516.1"/>
    <property type="molecule type" value="Genomic_DNA"/>
</dbReference>
<gene>
    <name evidence="1" type="ORF">METZ01_LOCUS371370</name>
</gene>
<accession>A0A382T8Y2</accession>